<keyword evidence="1" id="KW-0472">Membrane</keyword>
<keyword evidence="1" id="KW-1133">Transmembrane helix</keyword>
<name>A0A2U2PHJ4_9SPHI</name>
<evidence type="ECO:0000313" key="2">
    <source>
        <dbReference type="EMBL" id="PWG80876.1"/>
    </source>
</evidence>
<sequence length="119" mass="13435">MRGLNLKHTIFLILALSLLFNAHTFLNKKGVSLRQPFIRSIAAYKKAQRESFRSHPSLPQANRISKGQNTPAPSVIQLLGSNNIALVHFIALSVFLADSCRILFDRCKSLIFFPAHWFS</sequence>
<proteinExistence type="predicted"/>
<evidence type="ECO:0000313" key="3">
    <source>
        <dbReference type="Proteomes" id="UP000245647"/>
    </source>
</evidence>
<protein>
    <submittedName>
        <fullName evidence="2">Uncharacterized protein</fullName>
    </submittedName>
</protein>
<dbReference type="AlphaFoldDB" id="A0A2U2PHJ4"/>
<reference evidence="2 3" key="1">
    <citation type="submission" date="2018-04" db="EMBL/GenBank/DDBJ databases">
        <title>Pedobacter chongqingensis sp. nov., isolated from a rottenly hemp rope.</title>
        <authorList>
            <person name="Cai Y."/>
        </authorList>
    </citation>
    <scope>NUCLEOTIDE SEQUENCE [LARGE SCALE GENOMIC DNA]</scope>
    <source>
        <strain evidence="2 3">FJ4-8</strain>
    </source>
</reference>
<dbReference type="Proteomes" id="UP000245647">
    <property type="component" value="Unassembled WGS sequence"/>
</dbReference>
<feature type="transmembrane region" description="Helical" evidence="1">
    <location>
        <begin position="84"/>
        <end position="104"/>
    </location>
</feature>
<comment type="caution">
    <text evidence="2">The sequence shown here is derived from an EMBL/GenBank/DDBJ whole genome shotgun (WGS) entry which is preliminary data.</text>
</comment>
<gene>
    <name evidence="2" type="ORF">DDR33_10530</name>
</gene>
<keyword evidence="3" id="KW-1185">Reference proteome</keyword>
<keyword evidence="1" id="KW-0812">Transmembrane</keyword>
<accession>A0A2U2PHJ4</accession>
<evidence type="ECO:0000256" key="1">
    <source>
        <dbReference type="SAM" id="Phobius"/>
    </source>
</evidence>
<dbReference type="EMBL" id="QEAS01000007">
    <property type="protein sequence ID" value="PWG80876.1"/>
    <property type="molecule type" value="Genomic_DNA"/>
</dbReference>
<organism evidence="2 3">
    <name type="scientific">Pararcticibacter amylolyticus</name>
    <dbReference type="NCBI Taxonomy" id="2173175"/>
    <lineage>
        <taxon>Bacteria</taxon>
        <taxon>Pseudomonadati</taxon>
        <taxon>Bacteroidota</taxon>
        <taxon>Sphingobacteriia</taxon>
        <taxon>Sphingobacteriales</taxon>
        <taxon>Sphingobacteriaceae</taxon>
        <taxon>Pararcticibacter</taxon>
    </lineage>
</organism>
<dbReference type="RefSeq" id="WP_109415731.1">
    <property type="nucleotide sequence ID" value="NZ_QEAS01000007.1"/>
</dbReference>